<accession>A0A5C4SYW5</accession>
<dbReference type="GO" id="GO:0005737">
    <property type="term" value="C:cytoplasm"/>
    <property type="evidence" value="ECO:0007669"/>
    <property type="project" value="TreeGrafter"/>
</dbReference>
<dbReference type="Gene3D" id="3.60.21.10">
    <property type="match status" value="1"/>
</dbReference>
<dbReference type="PANTHER" id="PTHR42850">
    <property type="entry name" value="METALLOPHOSPHOESTERASE"/>
    <property type="match status" value="1"/>
</dbReference>
<name>A0A5C4SYW5_9BACL</name>
<dbReference type="InterPro" id="IPR050126">
    <property type="entry name" value="Ap4A_hydrolase"/>
</dbReference>
<dbReference type="CDD" id="cd00838">
    <property type="entry name" value="MPP_superfamily"/>
    <property type="match status" value="1"/>
</dbReference>
<dbReference type="PIRSF" id="PIRSF000883">
    <property type="entry name" value="Pesterase_MJ0912"/>
    <property type="match status" value="1"/>
</dbReference>
<dbReference type="InterPro" id="IPR029052">
    <property type="entry name" value="Metallo-depent_PP-like"/>
</dbReference>
<feature type="domain" description="Calcineurin-like phosphoesterase" evidence="1">
    <location>
        <begin position="1"/>
        <end position="116"/>
    </location>
</feature>
<dbReference type="InterPro" id="IPR011152">
    <property type="entry name" value="Pesterase_MJ0912"/>
</dbReference>
<dbReference type="RefSeq" id="WP_139607370.1">
    <property type="nucleotide sequence ID" value="NZ_VDCQ01000093.1"/>
</dbReference>
<dbReference type="PANTHER" id="PTHR42850:SF2">
    <property type="entry name" value="BLL5683 PROTEIN"/>
    <property type="match status" value="1"/>
</dbReference>
<comment type="caution">
    <text evidence="2">The sequence shown here is derived from an EMBL/GenBank/DDBJ whole genome shotgun (WGS) entry which is preliminary data.</text>
</comment>
<dbReference type="EMBL" id="VDCQ01000093">
    <property type="protein sequence ID" value="TNJ59410.1"/>
    <property type="molecule type" value="Genomic_DNA"/>
</dbReference>
<dbReference type="Proteomes" id="UP000307943">
    <property type="component" value="Unassembled WGS sequence"/>
</dbReference>
<dbReference type="InterPro" id="IPR004843">
    <property type="entry name" value="Calcineurin-like_PHP"/>
</dbReference>
<dbReference type="SUPFAM" id="SSF56300">
    <property type="entry name" value="Metallo-dependent phosphatases"/>
    <property type="match status" value="1"/>
</dbReference>
<reference evidence="2 3" key="1">
    <citation type="submission" date="2019-05" db="EMBL/GenBank/DDBJ databases">
        <title>We sequenced the genome of Paenibacillus hemerocallicola KCTC 33185 for further insight into its adaptation and study the phylogeny of Paenibacillus.</title>
        <authorList>
            <person name="Narsing Rao M.P."/>
        </authorList>
    </citation>
    <scope>NUCLEOTIDE SEQUENCE [LARGE SCALE GENOMIC DNA]</scope>
    <source>
        <strain evidence="2 3">KCTC 33185</strain>
    </source>
</reference>
<protein>
    <submittedName>
        <fullName evidence="2">Metallophosphoesterase</fullName>
    </submittedName>
</protein>
<proteinExistence type="predicted"/>
<dbReference type="AlphaFoldDB" id="A0A5C4SYW5"/>
<sequence>MKALLISDVHANIYALEAIWNVESDSEVVYCAGDLVDYGPFPSEVIGWMREHRAICVQGNHDKDVVDAYRKPESFGSLPANQMQWKHCNASQLGEDDVLFLEALPGSVAFEMDRIGYSLQHMYSGYDTIASLPQFTQFWRRQTEGNVRDASCRRLIFGHTHRRCVHLLSDRDLWMNSGSVSYRRTDDPSKEAHYITITDGRIELKNVDYDRSPLLRAVKALSLSEPEMAVAFRFFG</sequence>
<dbReference type="GO" id="GO:0016791">
    <property type="term" value="F:phosphatase activity"/>
    <property type="evidence" value="ECO:0007669"/>
    <property type="project" value="TreeGrafter"/>
</dbReference>
<evidence type="ECO:0000259" key="1">
    <source>
        <dbReference type="Pfam" id="PF00149"/>
    </source>
</evidence>
<dbReference type="Pfam" id="PF00149">
    <property type="entry name" value="Metallophos"/>
    <property type="match status" value="1"/>
</dbReference>
<dbReference type="OrthoDB" id="9813918at2"/>
<evidence type="ECO:0000313" key="3">
    <source>
        <dbReference type="Proteomes" id="UP000307943"/>
    </source>
</evidence>
<gene>
    <name evidence="2" type="ORF">FE784_37335</name>
</gene>
<organism evidence="2 3">
    <name type="scientific">Paenibacillus hemerocallicola</name>
    <dbReference type="NCBI Taxonomy" id="1172614"/>
    <lineage>
        <taxon>Bacteria</taxon>
        <taxon>Bacillati</taxon>
        <taxon>Bacillota</taxon>
        <taxon>Bacilli</taxon>
        <taxon>Bacillales</taxon>
        <taxon>Paenibacillaceae</taxon>
        <taxon>Paenibacillus</taxon>
    </lineage>
</organism>
<keyword evidence="3" id="KW-1185">Reference proteome</keyword>
<evidence type="ECO:0000313" key="2">
    <source>
        <dbReference type="EMBL" id="TNJ59410.1"/>
    </source>
</evidence>